<dbReference type="STRING" id="1285242.A6A04_09980"/>
<evidence type="ECO:0000313" key="7">
    <source>
        <dbReference type="Proteomes" id="UP000078428"/>
    </source>
</evidence>
<dbReference type="Gene3D" id="1.10.510.10">
    <property type="entry name" value="Transferase(Phosphotransferase) domain 1"/>
    <property type="match status" value="1"/>
</dbReference>
<keyword evidence="2" id="KW-0547">Nucleotide-binding</keyword>
<gene>
    <name evidence="6" type="ORF">A6A04_09980</name>
</gene>
<protein>
    <submittedName>
        <fullName evidence="6">Serine/threonine protein kinase</fullName>
    </submittedName>
</protein>
<feature type="domain" description="Protein kinase" evidence="5">
    <location>
        <begin position="15"/>
        <end position="284"/>
    </location>
</feature>
<dbReference type="GO" id="GO:0005524">
    <property type="term" value="F:ATP binding"/>
    <property type="evidence" value="ECO:0007669"/>
    <property type="project" value="UniProtKB-KW"/>
</dbReference>
<keyword evidence="1" id="KW-0808">Transferase</keyword>
<dbReference type="GO" id="GO:0004674">
    <property type="term" value="F:protein serine/threonine kinase activity"/>
    <property type="evidence" value="ECO:0007669"/>
    <property type="project" value="UniProtKB-KW"/>
</dbReference>
<accession>A0A178M643</accession>
<dbReference type="PROSITE" id="PS00108">
    <property type="entry name" value="PROTEIN_KINASE_ST"/>
    <property type="match status" value="1"/>
</dbReference>
<comment type="caution">
    <text evidence="6">The sequence shown here is derived from an EMBL/GenBank/DDBJ whole genome shotgun (WGS) entry which is preliminary data.</text>
</comment>
<dbReference type="SMART" id="SM00220">
    <property type="entry name" value="S_TKc"/>
    <property type="match status" value="1"/>
</dbReference>
<keyword evidence="4" id="KW-0067">ATP-binding</keyword>
<dbReference type="InterPro" id="IPR000719">
    <property type="entry name" value="Prot_kinase_dom"/>
</dbReference>
<dbReference type="RefSeq" id="WP_068496010.1">
    <property type="nucleotide sequence ID" value="NZ_LWQT01000131.1"/>
</dbReference>
<evidence type="ECO:0000259" key="5">
    <source>
        <dbReference type="PROSITE" id="PS50011"/>
    </source>
</evidence>
<keyword evidence="7" id="KW-1185">Reference proteome</keyword>
<reference evidence="6 7" key="1">
    <citation type="submission" date="2016-04" db="EMBL/GenBank/DDBJ databases">
        <title>Draft genome sequence of freshwater magnetotactic bacteria Magnetospirillum marisnigri SP-1 and Magnetospirillum moscoviense BB-1.</title>
        <authorList>
            <person name="Koziaeva V."/>
            <person name="Dziuba M.V."/>
            <person name="Ivanov T.M."/>
            <person name="Kuznetsov B."/>
            <person name="Grouzdev D.S."/>
        </authorList>
    </citation>
    <scope>NUCLEOTIDE SEQUENCE [LARGE SCALE GENOMIC DNA]</scope>
    <source>
        <strain evidence="6 7">SP-1</strain>
    </source>
</reference>
<evidence type="ECO:0000256" key="1">
    <source>
        <dbReference type="ARBA" id="ARBA00022679"/>
    </source>
</evidence>
<dbReference type="InterPro" id="IPR008271">
    <property type="entry name" value="Ser/Thr_kinase_AS"/>
</dbReference>
<dbReference type="PROSITE" id="PS50011">
    <property type="entry name" value="PROTEIN_KINASE_DOM"/>
    <property type="match status" value="1"/>
</dbReference>
<dbReference type="OrthoDB" id="9801841at2"/>
<dbReference type="PANTHER" id="PTHR43289:SF34">
    <property type="entry name" value="SERINE_THREONINE-PROTEIN KINASE YBDM-RELATED"/>
    <property type="match status" value="1"/>
</dbReference>
<sequence>MDALIVPPVPRLMGWKFHRRLASTDFSEIWLVEDVALGRRAAAKIFAPKPDEHGMVPPFPVEEWRRRFIQEARIMARFDHPNIVPVMALTALADGRPCLLMQCMGGTLRREIGIDVFDPGQIGEMSPEDRPRAVRPGRTRQVLLDVLAALVEVHGQGLVHRDVKPRNLLLVDGPGSRVKLADFGMAKAPDEPRSKTAIWFGTRDYMSPEQYANTTLATDRSDVFSVGVIGIRMLTGRFPDRELLAAVPGLAPSFADLLCEALVRDPLRRPSARDMLRRLLALPP</sequence>
<dbReference type="SUPFAM" id="SSF56112">
    <property type="entry name" value="Protein kinase-like (PK-like)"/>
    <property type="match status" value="1"/>
</dbReference>
<proteinExistence type="predicted"/>
<dbReference type="Pfam" id="PF00069">
    <property type="entry name" value="Pkinase"/>
    <property type="match status" value="1"/>
</dbReference>
<dbReference type="CDD" id="cd14014">
    <property type="entry name" value="STKc_PknB_like"/>
    <property type="match status" value="1"/>
</dbReference>
<dbReference type="Gene3D" id="3.30.200.20">
    <property type="entry name" value="Phosphorylase Kinase, domain 1"/>
    <property type="match status" value="1"/>
</dbReference>
<evidence type="ECO:0000313" key="6">
    <source>
        <dbReference type="EMBL" id="OAN43015.1"/>
    </source>
</evidence>
<dbReference type="EMBL" id="LWQT01000131">
    <property type="protein sequence ID" value="OAN43015.1"/>
    <property type="molecule type" value="Genomic_DNA"/>
</dbReference>
<dbReference type="InterPro" id="IPR011009">
    <property type="entry name" value="Kinase-like_dom_sf"/>
</dbReference>
<organism evidence="6 7">
    <name type="scientific">Paramagnetospirillum marisnigri</name>
    <dbReference type="NCBI Taxonomy" id="1285242"/>
    <lineage>
        <taxon>Bacteria</taxon>
        <taxon>Pseudomonadati</taxon>
        <taxon>Pseudomonadota</taxon>
        <taxon>Alphaproteobacteria</taxon>
        <taxon>Rhodospirillales</taxon>
        <taxon>Magnetospirillaceae</taxon>
        <taxon>Paramagnetospirillum</taxon>
    </lineage>
</organism>
<keyword evidence="3 6" id="KW-0418">Kinase</keyword>
<evidence type="ECO:0000256" key="2">
    <source>
        <dbReference type="ARBA" id="ARBA00022741"/>
    </source>
</evidence>
<dbReference type="Proteomes" id="UP000078428">
    <property type="component" value="Unassembled WGS sequence"/>
</dbReference>
<dbReference type="AlphaFoldDB" id="A0A178M643"/>
<name>A0A178M643_9PROT</name>
<dbReference type="PANTHER" id="PTHR43289">
    <property type="entry name" value="MITOGEN-ACTIVATED PROTEIN KINASE KINASE KINASE 20-RELATED"/>
    <property type="match status" value="1"/>
</dbReference>
<evidence type="ECO:0000256" key="3">
    <source>
        <dbReference type="ARBA" id="ARBA00022777"/>
    </source>
</evidence>
<keyword evidence="6" id="KW-0723">Serine/threonine-protein kinase</keyword>
<evidence type="ECO:0000256" key="4">
    <source>
        <dbReference type="ARBA" id="ARBA00022840"/>
    </source>
</evidence>